<sequence>MDNKKLSVIAIVLVLFSVWPFFSNAAVPNSVLLEQNVDQLVAADMQQYHIPGLALAVLYKGEPVLMKGYGYADLQGLPVKTDTLFGIGSVSKSITAFAVMLLVQQGKINLDDSVLKYLPRAPKQWQAVTIRQLLSHTSGIPQHQGSHLPWFRIWQKLANKPMQFSPGTNFKYNNFGYILLSRVIEKVSKRSLSDFLAENIFTPLNMQQTGFPATLSPPGLAAGYRVINNKVVPNSNRTPWSQMWGSGGIVSSISDMAKWDAAMTKGKLLQSASYQEMWSPVFLQDGKPSGRKGWSWALGWQVSYFGNKLVAQKNGAIRGYSSWMVRHIDEQISIIILVNTNHVPLRRIANKIYRQFIVVQKTNN</sequence>
<name>A0A0W0THL9_9GAMM</name>
<dbReference type="GO" id="GO:0009002">
    <property type="term" value="F:serine-type D-Ala-D-Ala carboxypeptidase activity"/>
    <property type="evidence" value="ECO:0007669"/>
    <property type="project" value="UniProtKB-EC"/>
</dbReference>
<feature type="domain" description="Beta-lactamase-related" evidence="1">
    <location>
        <begin position="37"/>
        <end position="349"/>
    </location>
</feature>
<dbReference type="EMBL" id="LNYB01000085">
    <property type="protein sequence ID" value="KTC95072.1"/>
    <property type="molecule type" value="Genomic_DNA"/>
</dbReference>
<evidence type="ECO:0000313" key="5">
    <source>
        <dbReference type="Proteomes" id="UP000251942"/>
    </source>
</evidence>
<keyword evidence="2" id="KW-0121">Carboxypeptidase</keyword>
<evidence type="ECO:0000313" key="2">
    <source>
        <dbReference type="EMBL" id="KTC95072.1"/>
    </source>
</evidence>
<dbReference type="STRING" id="453.Lfee_2736"/>
<dbReference type="AlphaFoldDB" id="A0A0W0THL9"/>
<evidence type="ECO:0000313" key="4">
    <source>
        <dbReference type="Proteomes" id="UP000054698"/>
    </source>
</evidence>
<dbReference type="PANTHER" id="PTHR46825">
    <property type="entry name" value="D-ALANYL-D-ALANINE-CARBOXYPEPTIDASE/ENDOPEPTIDASE AMPH"/>
    <property type="match status" value="1"/>
</dbReference>
<reference evidence="3 5" key="2">
    <citation type="submission" date="2018-06" db="EMBL/GenBank/DDBJ databases">
        <authorList>
            <consortium name="Pathogen Informatics"/>
            <person name="Doyle S."/>
        </authorList>
    </citation>
    <scope>NUCLEOTIDE SEQUENCE [LARGE SCALE GENOMIC DNA]</scope>
    <source>
        <strain evidence="3 5">NCTC12022</strain>
    </source>
</reference>
<protein>
    <submittedName>
        <fullName evidence="2">Beta-lactamase</fullName>
        <ecNumber evidence="2">3.4.16.4</ecNumber>
    </submittedName>
</protein>
<dbReference type="EC" id="3.4.16.4" evidence="2"/>
<dbReference type="Pfam" id="PF00144">
    <property type="entry name" value="Beta-lactamase"/>
    <property type="match status" value="1"/>
</dbReference>
<evidence type="ECO:0000259" key="1">
    <source>
        <dbReference type="Pfam" id="PF00144"/>
    </source>
</evidence>
<dbReference type="SUPFAM" id="SSF56601">
    <property type="entry name" value="beta-lactamase/transpeptidase-like"/>
    <property type="match status" value="1"/>
</dbReference>
<keyword evidence="4" id="KW-1185">Reference proteome</keyword>
<evidence type="ECO:0000313" key="3">
    <source>
        <dbReference type="EMBL" id="SPX61710.1"/>
    </source>
</evidence>
<dbReference type="RefSeq" id="WP_058447560.1">
    <property type="nucleotide sequence ID" value="NZ_CAAAHT010000006.1"/>
</dbReference>
<accession>A0A0W0THL9</accession>
<dbReference type="InterPro" id="IPR012338">
    <property type="entry name" value="Beta-lactam/transpept-like"/>
</dbReference>
<organism evidence="2 4">
    <name type="scientific">Legionella feeleii</name>
    <dbReference type="NCBI Taxonomy" id="453"/>
    <lineage>
        <taxon>Bacteria</taxon>
        <taxon>Pseudomonadati</taxon>
        <taxon>Pseudomonadota</taxon>
        <taxon>Gammaproteobacteria</taxon>
        <taxon>Legionellales</taxon>
        <taxon>Legionellaceae</taxon>
        <taxon>Legionella</taxon>
    </lineage>
</organism>
<dbReference type="EMBL" id="UASS01000022">
    <property type="protein sequence ID" value="SPX61710.1"/>
    <property type="molecule type" value="Genomic_DNA"/>
</dbReference>
<dbReference type="InterPro" id="IPR050491">
    <property type="entry name" value="AmpC-like"/>
</dbReference>
<keyword evidence="2" id="KW-0645">Protease</keyword>
<dbReference type="Gene3D" id="3.40.710.10">
    <property type="entry name" value="DD-peptidase/beta-lactamase superfamily"/>
    <property type="match status" value="1"/>
</dbReference>
<dbReference type="Proteomes" id="UP000251942">
    <property type="component" value="Unassembled WGS sequence"/>
</dbReference>
<proteinExistence type="predicted"/>
<dbReference type="InterPro" id="IPR001466">
    <property type="entry name" value="Beta-lactam-related"/>
</dbReference>
<dbReference type="Proteomes" id="UP000054698">
    <property type="component" value="Unassembled WGS sequence"/>
</dbReference>
<dbReference type="OrthoDB" id="9799367at2"/>
<dbReference type="PANTHER" id="PTHR46825:SF9">
    <property type="entry name" value="BETA-LACTAMASE-RELATED DOMAIN-CONTAINING PROTEIN"/>
    <property type="match status" value="1"/>
</dbReference>
<gene>
    <name evidence="3" type="primary">pbpE_1</name>
    <name evidence="2" type="ORF">Lfee_2736</name>
    <name evidence="3" type="ORF">NCTC12022_02458</name>
</gene>
<keyword evidence="2" id="KW-0378">Hydrolase</keyword>
<reference evidence="2 4" key="1">
    <citation type="submission" date="2015-11" db="EMBL/GenBank/DDBJ databases">
        <title>Genomic analysis of 38 Legionella species identifies large and diverse effector repertoires.</title>
        <authorList>
            <person name="Burstein D."/>
            <person name="Amaro F."/>
            <person name="Zusman T."/>
            <person name="Lifshitz Z."/>
            <person name="Cohen O."/>
            <person name="Gilbert J.A."/>
            <person name="Pupko T."/>
            <person name="Shuman H.A."/>
            <person name="Segal G."/>
        </authorList>
    </citation>
    <scope>NUCLEOTIDE SEQUENCE [LARGE SCALE GENOMIC DNA]</scope>
    <source>
        <strain evidence="2 4">WO-44C</strain>
    </source>
</reference>
<dbReference type="PATRIC" id="fig|453.4.peg.2995"/>